<evidence type="ECO:0000256" key="1">
    <source>
        <dbReference type="SAM" id="MobiDB-lite"/>
    </source>
</evidence>
<feature type="region of interest" description="Disordered" evidence="1">
    <location>
        <begin position="56"/>
        <end position="89"/>
    </location>
</feature>
<reference evidence="2" key="1">
    <citation type="submission" date="2023-11" db="EMBL/GenBank/DDBJ databases">
        <title>Genome assemblies of two species of porcelain crab, Petrolisthes cinctipes and Petrolisthes manimaculis (Anomura: Porcellanidae).</title>
        <authorList>
            <person name="Angst P."/>
        </authorList>
    </citation>
    <scope>NUCLEOTIDE SEQUENCE</scope>
    <source>
        <strain evidence="2">PB745_02</strain>
        <tissue evidence="2">Gill</tissue>
    </source>
</reference>
<dbReference type="AlphaFoldDB" id="A0AAE1PSV7"/>
<evidence type="ECO:0000313" key="2">
    <source>
        <dbReference type="EMBL" id="KAK4312657.1"/>
    </source>
</evidence>
<sequence>MWSYAPLHRSPCDLMASSHGAPPPGKGTGVELIQTSSLVRQQGRLYASTTLEFSPATRELTQNTADTDRPDADVWGKRKEEEKEEEVKE</sequence>
<accession>A0AAE1PSV7</accession>
<gene>
    <name evidence="2" type="ORF">Pmani_015941</name>
</gene>
<name>A0AAE1PSV7_9EUCA</name>
<keyword evidence="3" id="KW-1185">Reference proteome</keyword>
<comment type="caution">
    <text evidence="2">The sequence shown here is derived from an EMBL/GenBank/DDBJ whole genome shotgun (WGS) entry which is preliminary data.</text>
</comment>
<dbReference type="EMBL" id="JAWZYT010001392">
    <property type="protein sequence ID" value="KAK4312657.1"/>
    <property type="molecule type" value="Genomic_DNA"/>
</dbReference>
<protein>
    <submittedName>
        <fullName evidence="2">Uncharacterized protein</fullName>
    </submittedName>
</protein>
<feature type="compositionally biased region" description="Basic and acidic residues" evidence="1">
    <location>
        <begin position="66"/>
        <end position="89"/>
    </location>
</feature>
<proteinExistence type="predicted"/>
<dbReference type="Proteomes" id="UP001292094">
    <property type="component" value="Unassembled WGS sequence"/>
</dbReference>
<feature type="region of interest" description="Disordered" evidence="1">
    <location>
        <begin position="1"/>
        <end position="28"/>
    </location>
</feature>
<organism evidence="2 3">
    <name type="scientific">Petrolisthes manimaculis</name>
    <dbReference type="NCBI Taxonomy" id="1843537"/>
    <lineage>
        <taxon>Eukaryota</taxon>
        <taxon>Metazoa</taxon>
        <taxon>Ecdysozoa</taxon>
        <taxon>Arthropoda</taxon>
        <taxon>Crustacea</taxon>
        <taxon>Multicrustacea</taxon>
        <taxon>Malacostraca</taxon>
        <taxon>Eumalacostraca</taxon>
        <taxon>Eucarida</taxon>
        <taxon>Decapoda</taxon>
        <taxon>Pleocyemata</taxon>
        <taxon>Anomura</taxon>
        <taxon>Galatheoidea</taxon>
        <taxon>Porcellanidae</taxon>
        <taxon>Petrolisthes</taxon>
    </lineage>
</organism>
<evidence type="ECO:0000313" key="3">
    <source>
        <dbReference type="Proteomes" id="UP001292094"/>
    </source>
</evidence>